<name>A0ACD3A576_9AGAR</name>
<dbReference type="EMBL" id="ML208773">
    <property type="protein sequence ID" value="TFK60454.1"/>
    <property type="molecule type" value="Genomic_DNA"/>
</dbReference>
<gene>
    <name evidence="1" type="ORF">BDN72DRAFT_526392</name>
</gene>
<evidence type="ECO:0000313" key="2">
    <source>
        <dbReference type="Proteomes" id="UP000308600"/>
    </source>
</evidence>
<sequence length="221" mass="24151">MHSTVFLDVEFKSKQSFQYTPGGATFKYRHRELANSFCSSHHPASKSPVDSASIQAKSLPRLPNPLSGRTSPRYSDPHRILTLVSSFLPGPWLGRRADQISQSIIPVYFNPIATMAALALPPVLARRQSATTLVVVVYSTVFQVEVGELTYIHHHGHHLAALPPSPTLNVELPGHTSPRLGPLRHQQLTVPVFHGGFYGYHTSFGCHSKTGCSSVVALALV</sequence>
<keyword evidence="2" id="KW-1185">Reference proteome</keyword>
<evidence type="ECO:0000313" key="1">
    <source>
        <dbReference type="EMBL" id="TFK60454.1"/>
    </source>
</evidence>
<dbReference type="Proteomes" id="UP000308600">
    <property type="component" value="Unassembled WGS sequence"/>
</dbReference>
<organism evidence="1 2">
    <name type="scientific">Pluteus cervinus</name>
    <dbReference type="NCBI Taxonomy" id="181527"/>
    <lineage>
        <taxon>Eukaryota</taxon>
        <taxon>Fungi</taxon>
        <taxon>Dikarya</taxon>
        <taxon>Basidiomycota</taxon>
        <taxon>Agaricomycotina</taxon>
        <taxon>Agaricomycetes</taxon>
        <taxon>Agaricomycetidae</taxon>
        <taxon>Agaricales</taxon>
        <taxon>Pluteineae</taxon>
        <taxon>Pluteaceae</taxon>
        <taxon>Pluteus</taxon>
    </lineage>
</organism>
<proteinExistence type="predicted"/>
<protein>
    <submittedName>
        <fullName evidence="1">Uncharacterized protein</fullName>
    </submittedName>
</protein>
<accession>A0ACD3A576</accession>
<reference evidence="1 2" key="1">
    <citation type="journal article" date="2019" name="Nat. Ecol. Evol.">
        <title>Megaphylogeny resolves global patterns of mushroom evolution.</title>
        <authorList>
            <person name="Varga T."/>
            <person name="Krizsan K."/>
            <person name="Foldi C."/>
            <person name="Dima B."/>
            <person name="Sanchez-Garcia M."/>
            <person name="Sanchez-Ramirez S."/>
            <person name="Szollosi G.J."/>
            <person name="Szarkandi J.G."/>
            <person name="Papp V."/>
            <person name="Albert L."/>
            <person name="Andreopoulos W."/>
            <person name="Angelini C."/>
            <person name="Antonin V."/>
            <person name="Barry K.W."/>
            <person name="Bougher N.L."/>
            <person name="Buchanan P."/>
            <person name="Buyck B."/>
            <person name="Bense V."/>
            <person name="Catcheside P."/>
            <person name="Chovatia M."/>
            <person name="Cooper J."/>
            <person name="Damon W."/>
            <person name="Desjardin D."/>
            <person name="Finy P."/>
            <person name="Geml J."/>
            <person name="Haridas S."/>
            <person name="Hughes K."/>
            <person name="Justo A."/>
            <person name="Karasinski D."/>
            <person name="Kautmanova I."/>
            <person name="Kiss B."/>
            <person name="Kocsube S."/>
            <person name="Kotiranta H."/>
            <person name="LaButti K.M."/>
            <person name="Lechner B.E."/>
            <person name="Liimatainen K."/>
            <person name="Lipzen A."/>
            <person name="Lukacs Z."/>
            <person name="Mihaltcheva S."/>
            <person name="Morgado L.N."/>
            <person name="Niskanen T."/>
            <person name="Noordeloos M.E."/>
            <person name="Ohm R.A."/>
            <person name="Ortiz-Santana B."/>
            <person name="Ovrebo C."/>
            <person name="Racz N."/>
            <person name="Riley R."/>
            <person name="Savchenko A."/>
            <person name="Shiryaev A."/>
            <person name="Soop K."/>
            <person name="Spirin V."/>
            <person name="Szebenyi C."/>
            <person name="Tomsovsky M."/>
            <person name="Tulloss R.E."/>
            <person name="Uehling J."/>
            <person name="Grigoriev I.V."/>
            <person name="Vagvolgyi C."/>
            <person name="Papp T."/>
            <person name="Martin F.M."/>
            <person name="Miettinen O."/>
            <person name="Hibbett D.S."/>
            <person name="Nagy L.G."/>
        </authorList>
    </citation>
    <scope>NUCLEOTIDE SEQUENCE [LARGE SCALE GENOMIC DNA]</scope>
    <source>
        <strain evidence="1 2">NL-1719</strain>
    </source>
</reference>